<keyword evidence="8" id="KW-1185">Reference proteome</keyword>
<dbReference type="OrthoDB" id="7620544at2"/>
<evidence type="ECO:0000259" key="6">
    <source>
        <dbReference type="Pfam" id="PF08281"/>
    </source>
</evidence>
<keyword evidence="3" id="KW-0731">Sigma factor</keyword>
<evidence type="ECO:0000313" key="7">
    <source>
        <dbReference type="EMBL" id="MXP40734.1"/>
    </source>
</evidence>
<sequence>MKREPVPMTSQAAGKSPFLDELYRLHQGELCAYVRRKFGNGPPEPEDVVQAAFLRFAATPNCSEIPNPAAYLKLTARNLVIDAHRRDGTARVAARHVRIVEENNHDSSAEDVLSSKQELERLAVIVAELKPKERVAFLLHRIDGLGYAEIARRMRISESGARLLVNKALETCVARMGKPR</sequence>
<evidence type="ECO:0000256" key="2">
    <source>
        <dbReference type="ARBA" id="ARBA00023015"/>
    </source>
</evidence>
<keyword evidence="2" id="KW-0805">Transcription regulation</keyword>
<dbReference type="InterPro" id="IPR013249">
    <property type="entry name" value="RNA_pol_sigma70_r4_t2"/>
</dbReference>
<dbReference type="PANTHER" id="PTHR43133:SF63">
    <property type="entry name" value="RNA POLYMERASE SIGMA FACTOR FECI-RELATED"/>
    <property type="match status" value="1"/>
</dbReference>
<name>A0A6I4USJ7_9SPHN</name>
<dbReference type="EMBL" id="WTYK01000002">
    <property type="protein sequence ID" value="MXP40734.1"/>
    <property type="molecule type" value="Genomic_DNA"/>
</dbReference>
<dbReference type="InterPro" id="IPR014284">
    <property type="entry name" value="RNA_pol_sigma-70_dom"/>
</dbReference>
<dbReference type="SUPFAM" id="SSF88659">
    <property type="entry name" value="Sigma3 and sigma4 domains of RNA polymerase sigma factors"/>
    <property type="match status" value="1"/>
</dbReference>
<dbReference type="InterPro" id="IPR013324">
    <property type="entry name" value="RNA_pol_sigma_r3/r4-like"/>
</dbReference>
<reference evidence="7 8" key="1">
    <citation type="submission" date="2019-12" db="EMBL/GenBank/DDBJ databases">
        <title>Genomic-based taxomic classification of the family Erythrobacteraceae.</title>
        <authorList>
            <person name="Xu L."/>
        </authorList>
    </citation>
    <scope>NUCLEOTIDE SEQUENCE [LARGE SCALE GENOMIC DNA]</scope>
    <source>
        <strain evidence="7 8">MCCC 1K02066</strain>
    </source>
</reference>
<dbReference type="InterPro" id="IPR007627">
    <property type="entry name" value="RNA_pol_sigma70_r2"/>
</dbReference>
<dbReference type="InterPro" id="IPR039425">
    <property type="entry name" value="RNA_pol_sigma-70-like"/>
</dbReference>
<evidence type="ECO:0000313" key="8">
    <source>
        <dbReference type="Proteomes" id="UP000469159"/>
    </source>
</evidence>
<evidence type="ECO:0000259" key="5">
    <source>
        <dbReference type="Pfam" id="PF04542"/>
    </source>
</evidence>
<dbReference type="PANTHER" id="PTHR43133">
    <property type="entry name" value="RNA POLYMERASE ECF-TYPE SIGMA FACTO"/>
    <property type="match status" value="1"/>
</dbReference>
<dbReference type="GO" id="GO:0016987">
    <property type="term" value="F:sigma factor activity"/>
    <property type="evidence" value="ECO:0007669"/>
    <property type="project" value="UniProtKB-KW"/>
</dbReference>
<dbReference type="SUPFAM" id="SSF88946">
    <property type="entry name" value="Sigma2 domain of RNA polymerase sigma factors"/>
    <property type="match status" value="1"/>
</dbReference>
<dbReference type="Pfam" id="PF04542">
    <property type="entry name" value="Sigma70_r2"/>
    <property type="match status" value="1"/>
</dbReference>
<gene>
    <name evidence="7" type="ORF">GRI75_03605</name>
</gene>
<dbReference type="InterPro" id="IPR013325">
    <property type="entry name" value="RNA_pol_sigma_r2"/>
</dbReference>
<evidence type="ECO:0000256" key="3">
    <source>
        <dbReference type="ARBA" id="ARBA00023082"/>
    </source>
</evidence>
<dbReference type="GO" id="GO:0003677">
    <property type="term" value="F:DNA binding"/>
    <property type="evidence" value="ECO:0007669"/>
    <property type="project" value="InterPro"/>
</dbReference>
<feature type="domain" description="RNA polymerase sigma-70 region 2" evidence="5">
    <location>
        <begin position="22"/>
        <end position="87"/>
    </location>
</feature>
<feature type="domain" description="RNA polymerase sigma factor 70 region 4 type 2" evidence="6">
    <location>
        <begin position="120"/>
        <end position="172"/>
    </location>
</feature>
<accession>A0A6I4USJ7</accession>
<dbReference type="Gene3D" id="1.10.10.10">
    <property type="entry name" value="Winged helix-like DNA-binding domain superfamily/Winged helix DNA-binding domain"/>
    <property type="match status" value="1"/>
</dbReference>
<dbReference type="RefSeq" id="WP_160745601.1">
    <property type="nucleotide sequence ID" value="NZ_WTYK01000002.1"/>
</dbReference>
<comment type="caution">
    <text evidence="7">The sequence shown here is derived from an EMBL/GenBank/DDBJ whole genome shotgun (WGS) entry which is preliminary data.</text>
</comment>
<dbReference type="AlphaFoldDB" id="A0A6I4USJ7"/>
<dbReference type="Gene3D" id="1.10.1740.10">
    <property type="match status" value="1"/>
</dbReference>
<comment type="similarity">
    <text evidence="1">Belongs to the sigma-70 factor family. ECF subfamily.</text>
</comment>
<dbReference type="NCBIfam" id="TIGR02937">
    <property type="entry name" value="sigma70-ECF"/>
    <property type="match status" value="1"/>
</dbReference>
<dbReference type="Pfam" id="PF08281">
    <property type="entry name" value="Sigma70_r4_2"/>
    <property type="match status" value="1"/>
</dbReference>
<evidence type="ECO:0000256" key="4">
    <source>
        <dbReference type="ARBA" id="ARBA00023163"/>
    </source>
</evidence>
<dbReference type="GO" id="GO:0006352">
    <property type="term" value="P:DNA-templated transcription initiation"/>
    <property type="evidence" value="ECO:0007669"/>
    <property type="project" value="InterPro"/>
</dbReference>
<evidence type="ECO:0000256" key="1">
    <source>
        <dbReference type="ARBA" id="ARBA00010641"/>
    </source>
</evidence>
<organism evidence="7 8">
    <name type="scientific">Croceibacterium soli</name>
    <dbReference type="NCBI Taxonomy" id="1739690"/>
    <lineage>
        <taxon>Bacteria</taxon>
        <taxon>Pseudomonadati</taxon>
        <taxon>Pseudomonadota</taxon>
        <taxon>Alphaproteobacteria</taxon>
        <taxon>Sphingomonadales</taxon>
        <taxon>Erythrobacteraceae</taxon>
        <taxon>Croceibacterium</taxon>
    </lineage>
</organism>
<dbReference type="InterPro" id="IPR036388">
    <property type="entry name" value="WH-like_DNA-bd_sf"/>
</dbReference>
<proteinExistence type="inferred from homology"/>
<keyword evidence="4" id="KW-0804">Transcription</keyword>
<dbReference type="Proteomes" id="UP000469159">
    <property type="component" value="Unassembled WGS sequence"/>
</dbReference>
<protein>
    <submittedName>
        <fullName evidence="7">Sigma-70 family RNA polymerase sigma factor</fullName>
    </submittedName>
</protein>